<evidence type="ECO:0000313" key="2">
    <source>
        <dbReference type="Proteomes" id="UP000612808"/>
    </source>
</evidence>
<dbReference type="PROSITE" id="PS51318">
    <property type="entry name" value="TAT"/>
    <property type="match status" value="1"/>
</dbReference>
<reference evidence="1" key="1">
    <citation type="submission" date="2021-01" db="EMBL/GenBank/DDBJ databases">
        <title>Whole genome shotgun sequence of Actinocatenispora rupis NBRC 107355.</title>
        <authorList>
            <person name="Komaki H."/>
            <person name="Tamura T."/>
        </authorList>
    </citation>
    <scope>NUCLEOTIDE SEQUENCE</scope>
    <source>
        <strain evidence="1">NBRC 107355</strain>
    </source>
</reference>
<dbReference type="SUPFAM" id="SSF51445">
    <property type="entry name" value="(Trans)glycosidases"/>
    <property type="match status" value="1"/>
</dbReference>
<evidence type="ECO:0000313" key="1">
    <source>
        <dbReference type="EMBL" id="GID09694.1"/>
    </source>
</evidence>
<dbReference type="AlphaFoldDB" id="A0A8J3N7W2"/>
<dbReference type="InterPro" id="IPR017853">
    <property type="entry name" value="GH"/>
</dbReference>
<protein>
    <recommendedName>
        <fullName evidence="3">Glycoside hydrolase family 42 N-terminal domain-containing protein</fullName>
    </recommendedName>
</protein>
<name>A0A8J3N7W2_9ACTN</name>
<accession>A0A8J3N7W2</accession>
<dbReference type="EMBL" id="BOMB01000003">
    <property type="protein sequence ID" value="GID09694.1"/>
    <property type="molecule type" value="Genomic_DNA"/>
</dbReference>
<keyword evidence="2" id="KW-1185">Reference proteome</keyword>
<gene>
    <name evidence="1" type="ORF">Aru02nite_05830</name>
</gene>
<proteinExistence type="predicted"/>
<organism evidence="1 2">
    <name type="scientific">Actinocatenispora rupis</name>
    <dbReference type="NCBI Taxonomy" id="519421"/>
    <lineage>
        <taxon>Bacteria</taxon>
        <taxon>Bacillati</taxon>
        <taxon>Actinomycetota</taxon>
        <taxon>Actinomycetes</taxon>
        <taxon>Micromonosporales</taxon>
        <taxon>Micromonosporaceae</taxon>
        <taxon>Actinocatenispora</taxon>
    </lineage>
</organism>
<dbReference type="Gene3D" id="3.20.20.80">
    <property type="entry name" value="Glycosidases"/>
    <property type="match status" value="1"/>
</dbReference>
<dbReference type="RefSeq" id="WP_203654665.1">
    <property type="nucleotide sequence ID" value="NZ_BAAAZM010000002.1"/>
</dbReference>
<dbReference type="InterPro" id="IPR006311">
    <property type="entry name" value="TAT_signal"/>
</dbReference>
<comment type="caution">
    <text evidence="1">The sequence shown here is derived from an EMBL/GenBank/DDBJ whole genome shotgun (WGS) entry which is preliminary data.</text>
</comment>
<evidence type="ECO:0008006" key="3">
    <source>
        <dbReference type="Google" id="ProtNLM"/>
    </source>
</evidence>
<sequence>MVDESDMVIGRRGLLRAAGVGAAAAGAVALGGSVGALPAGAALATGRAVRPRDVSGLPLVGGPEFPIGIFWPPPPYETSVARYQEIADAGFTFVVSGNYADDGNIIGWLLGCADQVGLRVLVSDDTQIRNMTRWFTISDDRSVPMSITSADARELVQRALDAYAKHPSLAGFNLFDEPWAGIFPSLGKAFGIVRAAAPDLLAYANLLPGNGSGYDTYVKGFVDAVAPSQLSFDRYPIVASGEDAGYFDNWARMRAQALAAGVPAWTYIQTLAYNGHATPTAADLAWQVNVSLAYGAKGIQYFTYWTPDPARGEGFQPALMTLDGHRTPRYDAAKKLNRQWLAPVGRVLKPLVSASVQHANESPLPTGATGFTPDDDISAATGSALVIGRFTDPAGTARYVLAANRSRTAVATSRLTTGSAVGAVARYDAVSDSWRTVSPGALDLSLAAGDAVLFRLT</sequence>
<dbReference type="Proteomes" id="UP000612808">
    <property type="component" value="Unassembled WGS sequence"/>
</dbReference>